<dbReference type="Proteomes" id="UP001162483">
    <property type="component" value="Unassembled WGS sequence"/>
</dbReference>
<gene>
    <name evidence="1" type="ORF">SPARVUS_LOCUS12551432</name>
</gene>
<comment type="caution">
    <text evidence="1">The sequence shown here is derived from an EMBL/GenBank/DDBJ whole genome shotgun (WGS) entry which is preliminary data.</text>
</comment>
<reference evidence="1" key="1">
    <citation type="submission" date="2023-05" db="EMBL/GenBank/DDBJ databases">
        <authorList>
            <person name="Stuckert A."/>
        </authorList>
    </citation>
    <scope>NUCLEOTIDE SEQUENCE</scope>
</reference>
<protein>
    <submittedName>
        <fullName evidence="1">Uncharacterized protein</fullName>
    </submittedName>
</protein>
<dbReference type="EMBL" id="CATNWA010017258">
    <property type="protein sequence ID" value="CAI9599163.1"/>
    <property type="molecule type" value="Genomic_DNA"/>
</dbReference>
<name>A0ABN9FUY8_9NEOB</name>
<organism evidence="1 2">
    <name type="scientific">Staurois parvus</name>
    <dbReference type="NCBI Taxonomy" id="386267"/>
    <lineage>
        <taxon>Eukaryota</taxon>
        <taxon>Metazoa</taxon>
        <taxon>Chordata</taxon>
        <taxon>Craniata</taxon>
        <taxon>Vertebrata</taxon>
        <taxon>Euteleostomi</taxon>
        <taxon>Amphibia</taxon>
        <taxon>Batrachia</taxon>
        <taxon>Anura</taxon>
        <taxon>Neobatrachia</taxon>
        <taxon>Ranoidea</taxon>
        <taxon>Ranidae</taxon>
        <taxon>Staurois</taxon>
    </lineage>
</organism>
<evidence type="ECO:0000313" key="1">
    <source>
        <dbReference type="EMBL" id="CAI9599163.1"/>
    </source>
</evidence>
<evidence type="ECO:0000313" key="2">
    <source>
        <dbReference type="Proteomes" id="UP001162483"/>
    </source>
</evidence>
<proteinExistence type="predicted"/>
<keyword evidence="2" id="KW-1185">Reference proteome</keyword>
<sequence length="40" mass="4477">MLSLVCIARERCVFFLGGNMWSAQGQLALSRQRVRGFTSS</sequence>
<accession>A0ABN9FUY8</accession>